<dbReference type="Proteomes" id="UP001550044">
    <property type="component" value="Unassembled WGS sequence"/>
</dbReference>
<evidence type="ECO:0000313" key="8">
    <source>
        <dbReference type="Proteomes" id="UP001550044"/>
    </source>
</evidence>
<dbReference type="Gene3D" id="2.102.10.10">
    <property type="entry name" value="Rieske [2Fe-2S] iron-sulphur domain"/>
    <property type="match status" value="1"/>
</dbReference>
<dbReference type="GO" id="GO:0016491">
    <property type="term" value="F:oxidoreductase activity"/>
    <property type="evidence" value="ECO:0007669"/>
    <property type="project" value="UniProtKB-KW"/>
</dbReference>
<dbReference type="InterPro" id="IPR036188">
    <property type="entry name" value="FAD/NAD-bd_sf"/>
</dbReference>
<keyword evidence="1" id="KW-0001">2Fe-2S</keyword>
<keyword evidence="5" id="KW-1015">Disulfide bond</keyword>
<dbReference type="InterPro" id="IPR017941">
    <property type="entry name" value="Rieske_2Fe-2S"/>
</dbReference>
<evidence type="ECO:0000256" key="3">
    <source>
        <dbReference type="ARBA" id="ARBA00023004"/>
    </source>
</evidence>
<dbReference type="SUPFAM" id="SSF51905">
    <property type="entry name" value="FAD/NAD(P)-binding domain"/>
    <property type="match status" value="1"/>
</dbReference>
<gene>
    <name evidence="7" type="ORF">ABZV61_26255</name>
</gene>
<sequence length="518" mass="55602">MPNPRSLPGLDESFWMDSTDMPEHAPLTEDFEVDVAVVGGGIAGLSTAWELARAGRSVAVLEADRIASGVTGYTTAKVSALHSLVYDPLRRARGAEAARLYAMSQQDAVERVAAIVDEVRIACDLERVSAYSYAAGPSSREMIEAEARAAAEAGLAAAYVTETELPFTIAGAVRLDGQAQFHPRKYLLALAGDLLARGGHIFERSRVTGLSEGTPCRVTTESGRSVTARDVVVATHYPVFDRAMLFARLSPRRELVVAAPIAAELAPKGMYITEDEGKRSVRSTPLDDGRRLLIVTGESFTPGTGDPHEAFRRLDAWMHERFAVGPTAYRWAAQDNDPSDTVPLVGLFHIGVRHTYVATGFGGWGMTGGVLAGRLLTSLITGSGARLPWADLYDPRRLGSTLREVSTLLGQQAEVAKHFVGDRLRVTHLDSVSQVPPGTGAVVRVKGRRCAVYRDQDGTVRAVSARCTHLGCLVAFNEAETSWECPCHGSRFGVDGAVLQGPAVRPLEEVDLVDGGEV</sequence>
<accession>A0ABV2UEF0</accession>
<dbReference type="InterPro" id="IPR036922">
    <property type="entry name" value="Rieske_2Fe-2S_sf"/>
</dbReference>
<dbReference type="PROSITE" id="PS51296">
    <property type="entry name" value="RIESKE"/>
    <property type="match status" value="1"/>
</dbReference>
<reference evidence="7 8" key="1">
    <citation type="submission" date="2024-06" db="EMBL/GenBank/DDBJ databases">
        <title>The Natural Products Discovery Center: Release of the First 8490 Sequenced Strains for Exploring Actinobacteria Biosynthetic Diversity.</title>
        <authorList>
            <person name="Kalkreuter E."/>
            <person name="Kautsar S.A."/>
            <person name="Yang D."/>
            <person name="Bader C.D."/>
            <person name="Teijaro C.N."/>
            <person name="Fluegel L."/>
            <person name="Davis C.M."/>
            <person name="Simpson J.R."/>
            <person name="Lauterbach L."/>
            <person name="Steele A.D."/>
            <person name="Gui C."/>
            <person name="Meng S."/>
            <person name="Li G."/>
            <person name="Viehrig K."/>
            <person name="Ye F."/>
            <person name="Su P."/>
            <person name="Kiefer A.F."/>
            <person name="Nichols A."/>
            <person name="Cepeda A.J."/>
            <person name="Yan W."/>
            <person name="Fan B."/>
            <person name="Jiang Y."/>
            <person name="Adhikari A."/>
            <person name="Zheng C.-J."/>
            <person name="Schuster L."/>
            <person name="Cowan T.M."/>
            <person name="Smanski M.J."/>
            <person name="Chevrette M.G."/>
            <person name="De Carvalho L.P.S."/>
            <person name="Shen B."/>
        </authorList>
    </citation>
    <scope>NUCLEOTIDE SEQUENCE [LARGE SCALE GENOMIC DNA]</scope>
    <source>
        <strain evidence="7 8">NPDC005137</strain>
    </source>
</reference>
<keyword evidence="2" id="KW-0479">Metal-binding</keyword>
<feature type="domain" description="Rieske" evidence="6">
    <location>
        <begin position="427"/>
        <end position="518"/>
    </location>
</feature>
<dbReference type="Pfam" id="PF01266">
    <property type="entry name" value="DAO"/>
    <property type="match status" value="1"/>
</dbReference>
<name>A0ABV2UEF0_9ACTN</name>
<dbReference type="InterPro" id="IPR005805">
    <property type="entry name" value="Rieske_Fe-S_prot_C"/>
</dbReference>
<dbReference type="EMBL" id="JBEXIP010000024">
    <property type="protein sequence ID" value="MET8436221.1"/>
    <property type="molecule type" value="Genomic_DNA"/>
</dbReference>
<evidence type="ECO:0000256" key="2">
    <source>
        <dbReference type="ARBA" id="ARBA00022723"/>
    </source>
</evidence>
<dbReference type="PRINTS" id="PR00162">
    <property type="entry name" value="RIESKE"/>
</dbReference>
<protein>
    <submittedName>
        <fullName evidence="7">FAD-dependent oxidoreductase</fullName>
        <ecNumber evidence="7">1.-.-.-</ecNumber>
    </submittedName>
</protein>
<proteinExistence type="predicted"/>
<keyword evidence="4" id="KW-0411">Iron-sulfur</keyword>
<evidence type="ECO:0000256" key="4">
    <source>
        <dbReference type="ARBA" id="ARBA00023014"/>
    </source>
</evidence>
<dbReference type="CDD" id="cd03477">
    <property type="entry name" value="Rieske_YhfW_C"/>
    <property type="match status" value="1"/>
</dbReference>
<keyword evidence="7" id="KW-0560">Oxidoreductase</keyword>
<evidence type="ECO:0000256" key="1">
    <source>
        <dbReference type="ARBA" id="ARBA00022714"/>
    </source>
</evidence>
<evidence type="ECO:0000256" key="5">
    <source>
        <dbReference type="ARBA" id="ARBA00023157"/>
    </source>
</evidence>
<dbReference type="Gene3D" id="3.50.50.60">
    <property type="entry name" value="FAD/NAD(P)-binding domain"/>
    <property type="match status" value="1"/>
</dbReference>
<organism evidence="7 8">
    <name type="scientific">Streptomyces sp. 900116325</name>
    <dbReference type="NCBI Taxonomy" id="3154295"/>
    <lineage>
        <taxon>Bacteria</taxon>
        <taxon>Bacillati</taxon>
        <taxon>Actinomycetota</taxon>
        <taxon>Actinomycetes</taxon>
        <taxon>Kitasatosporales</taxon>
        <taxon>Streptomycetaceae</taxon>
        <taxon>Streptomyces</taxon>
    </lineage>
</organism>
<dbReference type="InterPro" id="IPR006076">
    <property type="entry name" value="FAD-dep_OxRdtase"/>
</dbReference>
<dbReference type="EC" id="1.-.-.-" evidence="7"/>
<dbReference type="PANTHER" id="PTHR13847">
    <property type="entry name" value="SARCOSINE DEHYDROGENASE-RELATED"/>
    <property type="match status" value="1"/>
</dbReference>
<dbReference type="Pfam" id="PF00355">
    <property type="entry name" value="Rieske"/>
    <property type="match status" value="1"/>
</dbReference>
<dbReference type="Gene3D" id="3.30.9.10">
    <property type="entry name" value="D-Amino Acid Oxidase, subunit A, domain 2"/>
    <property type="match status" value="1"/>
</dbReference>
<comment type="caution">
    <text evidence="7">The sequence shown here is derived from an EMBL/GenBank/DDBJ whole genome shotgun (WGS) entry which is preliminary data.</text>
</comment>
<dbReference type="SUPFAM" id="SSF50022">
    <property type="entry name" value="ISP domain"/>
    <property type="match status" value="1"/>
</dbReference>
<dbReference type="PANTHER" id="PTHR13847:SF274">
    <property type="entry name" value="RIESKE 2FE-2S IRON-SULFUR PROTEIN YHFW-RELATED"/>
    <property type="match status" value="1"/>
</dbReference>
<keyword evidence="8" id="KW-1185">Reference proteome</keyword>
<dbReference type="RefSeq" id="WP_356711230.1">
    <property type="nucleotide sequence ID" value="NZ_JBEXIP010000024.1"/>
</dbReference>
<evidence type="ECO:0000259" key="6">
    <source>
        <dbReference type="PROSITE" id="PS51296"/>
    </source>
</evidence>
<keyword evidence="3" id="KW-0408">Iron</keyword>
<evidence type="ECO:0000313" key="7">
    <source>
        <dbReference type="EMBL" id="MET8436221.1"/>
    </source>
</evidence>
<dbReference type="InterPro" id="IPR038010">
    <property type="entry name" value="YhfW_C"/>
</dbReference>